<dbReference type="PROSITE" id="PS51760">
    <property type="entry name" value="GH10_2"/>
    <property type="match status" value="1"/>
</dbReference>
<feature type="chain" id="PRO_5013134622" evidence="6">
    <location>
        <begin position="20"/>
        <end position="477"/>
    </location>
</feature>
<evidence type="ECO:0000256" key="4">
    <source>
        <dbReference type="ARBA" id="ARBA00023277"/>
    </source>
</evidence>
<keyword evidence="5" id="KW-0624">Polysaccharide degradation</keyword>
<feature type="domain" description="GH10" evidence="7">
    <location>
        <begin position="216"/>
        <end position="477"/>
    </location>
</feature>
<dbReference type="STRING" id="3775.A0A1Q3BAT9"/>
<dbReference type="SUPFAM" id="SSF49785">
    <property type="entry name" value="Galactose-binding domain-like"/>
    <property type="match status" value="1"/>
</dbReference>
<dbReference type="GO" id="GO:0031176">
    <property type="term" value="F:endo-1,4-beta-xylanase activity"/>
    <property type="evidence" value="ECO:0007669"/>
    <property type="project" value="UniProtKB-ARBA"/>
</dbReference>
<dbReference type="EMBL" id="BDDD01000387">
    <property type="protein sequence ID" value="GAV65131.1"/>
    <property type="molecule type" value="Genomic_DNA"/>
</dbReference>
<comment type="similarity">
    <text evidence="1">Belongs to the glycosyl hydrolase 10 (cellulase F) family.</text>
</comment>
<proteinExistence type="inferred from homology"/>
<dbReference type="Gene3D" id="3.20.20.80">
    <property type="entry name" value="Glycosidases"/>
    <property type="match status" value="1"/>
</dbReference>
<keyword evidence="4" id="KW-0119">Carbohydrate metabolism</keyword>
<protein>
    <submittedName>
        <fullName evidence="8">Glyco_hydro_10 domain-containing protein</fullName>
    </submittedName>
</protein>
<evidence type="ECO:0000313" key="8">
    <source>
        <dbReference type="EMBL" id="GAV65131.1"/>
    </source>
</evidence>
<evidence type="ECO:0000256" key="5">
    <source>
        <dbReference type="ARBA" id="ARBA00023326"/>
    </source>
</evidence>
<evidence type="ECO:0000256" key="6">
    <source>
        <dbReference type="SAM" id="SignalP"/>
    </source>
</evidence>
<keyword evidence="2" id="KW-0677">Repeat</keyword>
<dbReference type="OrthoDB" id="3055998at2759"/>
<sequence length="477" mass="53940">KISTRNPLLFLSCIFLCLGHLIRVFSYDYSATTKCLAEPRRAHYGGGIIVNPELDHGIQGWNVFGHGAIRGDISKEGNGFIVAHNRTHPWDSMSQKVQIEEGKLYSFSAWFQVSKGSETISIVLANSDGELIRGGQVIAKHGCWSLLKGGITANFSGLVEIFFETKNPAVDIWVDNISLQPFTAEQWRAHQQKSIDKVRKSKVTLQVTYSNRTAVEGAKLSIKQAKSGFPFGCGMNFHILESTAYQNWFTSRFKFATFTNEMKWYTTETKQGIENYTLADAMLNFAKDNGISVRGHNILWDNPKEQPNWVKNLSPDDLRKAATQRIQSVVSRYAGQVIAWDVVNENLHFSFFEDNLGKNASAEFYAAAYKLDRDTIMFMNEYNTIEYSKDMSATPDNYKKKMQELLSFPGTAGMKTGIGLQGHFGPYQPNIAYMRSSLDILGSMRLPIWLTEVDVGRDPDQVILIRKLYCQVSRMYL</sequence>
<dbReference type="Pfam" id="PF02018">
    <property type="entry name" value="CBM_4_9"/>
    <property type="match status" value="1"/>
</dbReference>
<dbReference type="PANTHER" id="PTHR31490:SF52">
    <property type="entry name" value="ENDO-1,4-BETA-XYLANASE 5-RELATED"/>
    <property type="match status" value="1"/>
</dbReference>
<dbReference type="InterPro" id="IPR001000">
    <property type="entry name" value="GH10_dom"/>
</dbReference>
<dbReference type="InterPro" id="IPR017853">
    <property type="entry name" value="GH"/>
</dbReference>
<evidence type="ECO:0000256" key="2">
    <source>
        <dbReference type="ARBA" id="ARBA00022737"/>
    </source>
</evidence>
<dbReference type="PANTHER" id="PTHR31490">
    <property type="entry name" value="GLYCOSYL HYDROLASE"/>
    <property type="match status" value="1"/>
</dbReference>
<gene>
    <name evidence="8" type="ORF">CFOL_v3_08646</name>
</gene>
<comment type="caution">
    <text evidence="8">The sequence shown here is derived from an EMBL/GenBank/DDBJ whole genome shotgun (WGS) entry which is preliminary data.</text>
</comment>
<feature type="signal peptide" evidence="6">
    <location>
        <begin position="1"/>
        <end position="19"/>
    </location>
</feature>
<dbReference type="Proteomes" id="UP000187406">
    <property type="component" value="Unassembled WGS sequence"/>
</dbReference>
<feature type="non-terminal residue" evidence="8">
    <location>
        <position position="1"/>
    </location>
</feature>
<dbReference type="InterPro" id="IPR044846">
    <property type="entry name" value="GH10"/>
</dbReference>
<dbReference type="Gene3D" id="2.60.120.260">
    <property type="entry name" value="Galactose-binding domain-like"/>
    <property type="match status" value="1"/>
</dbReference>
<keyword evidence="6" id="KW-0732">Signal</keyword>
<organism evidence="8 9">
    <name type="scientific">Cephalotus follicularis</name>
    <name type="common">Albany pitcher plant</name>
    <dbReference type="NCBI Taxonomy" id="3775"/>
    <lineage>
        <taxon>Eukaryota</taxon>
        <taxon>Viridiplantae</taxon>
        <taxon>Streptophyta</taxon>
        <taxon>Embryophyta</taxon>
        <taxon>Tracheophyta</taxon>
        <taxon>Spermatophyta</taxon>
        <taxon>Magnoliopsida</taxon>
        <taxon>eudicotyledons</taxon>
        <taxon>Gunneridae</taxon>
        <taxon>Pentapetalae</taxon>
        <taxon>rosids</taxon>
        <taxon>fabids</taxon>
        <taxon>Oxalidales</taxon>
        <taxon>Cephalotaceae</taxon>
        <taxon>Cephalotus</taxon>
    </lineage>
</organism>
<dbReference type="InParanoid" id="A0A1Q3BAT9"/>
<keyword evidence="3" id="KW-0378">Hydrolase</keyword>
<evidence type="ECO:0000259" key="7">
    <source>
        <dbReference type="PROSITE" id="PS51760"/>
    </source>
</evidence>
<dbReference type="Pfam" id="PF00331">
    <property type="entry name" value="Glyco_hydro_10"/>
    <property type="match status" value="1"/>
</dbReference>
<dbReference type="InterPro" id="IPR003305">
    <property type="entry name" value="CenC_carb-bd"/>
</dbReference>
<keyword evidence="9" id="KW-1185">Reference proteome</keyword>
<reference evidence="9" key="1">
    <citation type="submission" date="2016-04" db="EMBL/GenBank/DDBJ databases">
        <title>Cephalotus genome sequencing.</title>
        <authorList>
            <person name="Fukushima K."/>
            <person name="Hasebe M."/>
            <person name="Fang X."/>
        </authorList>
    </citation>
    <scope>NUCLEOTIDE SEQUENCE [LARGE SCALE GENOMIC DNA]</scope>
    <source>
        <strain evidence="9">cv. St1</strain>
    </source>
</reference>
<evidence type="ECO:0000313" key="9">
    <source>
        <dbReference type="Proteomes" id="UP000187406"/>
    </source>
</evidence>
<dbReference type="AlphaFoldDB" id="A0A1Q3BAT9"/>
<name>A0A1Q3BAT9_CEPFO</name>
<dbReference type="SMART" id="SM00633">
    <property type="entry name" value="Glyco_10"/>
    <property type="match status" value="1"/>
</dbReference>
<dbReference type="SUPFAM" id="SSF51445">
    <property type="entry name" value="(Trans)glycosidases"/>
    <property type="match status" value="1"/>
</dbReference>
<dbReference type="GO" id="GO:0000272">
    <property type="term" value="P:polysaccharide catabolic process"/>
    <property type="evidence" value="ECO:0007669"/>
    <property type="project" value="UniProtKB-KW"/>
</dbReference>
<dbReference type="InterPro" id="IPR008979">
    <property type="entry name" value="Galactose-bd-like_sf"/>
</dbReference>
<accession>A0A1Q3BAT9</accession>
<evidence type="ECO:0000256" key="1">
    <source>
        <dbReference type="ARBA" id="ARBA00007495"/>
    </source>
</evidence>
<evidence type="ECO:0000256" key="3">
    <source>
        <dbReference type="ARBA" id="ARBA00022801"/>
    </source>
</evidence>